<organism evidence="1 2">
    <name type="scientific">Marinicauda algicola</name>
    <dbReference type="NCBI Taxonomy" id="2029849"/>
    <lineage>
        <taxon>Bacteria</taxon>
        <taxon>Pseudomonadati</taxon>
        <taxon>Pseudomonadota</taxon>
        <taxon>Alphaproteobacteria</taxon>
        <taxon>Maricaulales</taxon>
        <taxon>Maricaulaceae</taxon>
        <taxon>Marinicauda</taxon>
    </lineage>
</organism>
<dbReference type="EMBL" id="SRXW01000001">
    <property type="protein sequence ID" value="TGY90034.1"/>
    <property type="molecule type" value="Genomic_DNA"/>
</dbReference>
<reference evidence="1 2" key="1">
    <citation type="journal article" date="2017" name="Int. J. Syst. Evol. Microbiol.">
        <title>Marinicauda algicola sp. nov., isolated from a marine red alga Rhodosorus marinus.</title>
        <authorList>
            <person name="Jeong S.E."/>
            <person name="Jeon S.H."/>
            <person name="Chun B.H."/>
            <person name="Kim D.W."/>
            <person name="Jeon C.O."/>
        </authorList>
    </citation>
    <scope>NUCLEOTIDE SEQUENCE [LARGE SCALE GENOMIC DNA]</scope>
    <source>
        <strain evidence="1 2">JCM 31718</strain>
    </source>
</reference>
<keyword evidence="2" id="KW-1185">Reference proteome</keyword>
<accession>A0A4S2H3A4</accession>
<protein>
    <submittedName>
        <fullName evidence="1">Uncharacterized protein</fullName>
    </submittedName>
</protein>
<comment type="caution">
    <text evidence="1">The sequence shown here is derived from an EMBL/GenBank/DDBJ whole genome shotgun (WGS) entry which is preliminary data.</text>
</comment>
<dbReference type="Proteomes" id="UP000308054">
    <property type="component" value="Unassembled WGS sequence"/>
</dbReference>
<evidence type="ECO:0000313" key="1">
    <source>
        <dbReference type="EMBL" id="TGY90034.1"/>
    </source>
</evidence>
<gene>
    <name evidence="1" type="ORF">E5163_02575</name>
</gene>
<dbReference type="RefSeq" id="WP_135994531.1">
    <property type="nucleotide sequence ID" value="NZ_CP071057.1"/>
</dbReference>
<evidence type="ECO:0000313" key="2">
    <source>
        <dbReference type="Proteomes" id="UP000308054"/>
    </source>
</evidence>
<proteinExistence type="predicted"/>
<sequence>MMRFVLLLLAIPVGALVRLETSFQGLRVGDFAARSLRVEIRIPFGAEGSGGGRGSAFVGPAGDRFGSAWDSVLTGFEQAVLAQDACTAGAH</sequence>
<name>A0A4S2H3A4_9PROT</name>
<dbReference type="AlphaFoldDB" id="A0A4S2H3A4"/>